<dbReference type="EMBL" id="NBYN01000004">
    <property type="protein sequence ID" value="OSO97165.1"/>
    <property type="molecule type" value="Genomic_DNA"/>
</dbReference>
<proteinExistence type="predicted"/>
<protein>
    <submittedName>
        <fullName evidence="1">Uncharacterized protein</fullName>
    </submittedName>
</protein>
<gene>
    <name evidence="1" type="ORF">B7O87_01445</name>
</gene>
<evidence type="ECO:0000313" key="2">
    <source>
        <dbReference type="Proteomes" id="UP000192997"/>
    </source>
</evidence>
<reference evidence="2" key="1">
    <citation type="submission" date="2017-04" db="EMBL/GenBank/DDBJ databases">
        <authorList>
            <person name="Abreu V.A."/>
            <person name="Popin R.V."/>
            <person name="Rigonato J."/>
            <person name="Andreote A.P."/>
            <person name="Schaker P.C."/>
            <person name="Hoff-Risseti C."/>
            <person name="Alvarenga D.O."/>
            <person name="Varani A.M."/>
            <person name="Fiore M.F."/>
        </authorList>
    </citation>
    <scope>NUCLEOTIDE SEQUENCE [LARGE SCALE GENOMIC DNA]</scope>
    <source>
        <strain evidence="2">CENA303</strain>
    </source>
</reference>
<evidence type="ECO:0000313" key="1">
    <source>
        <dbReference type="EMBL" id="OSO97165.1"/>
    </source>
</evidence>
<name>A0A1X4GJ10_9CYAN</name>
<organism evidence="1 2">
    <name type="scientific">Cylindrospermopsis raciborskii CENA303</name>
    <dbReference type="NCBI Taxonomy" id="1170769"/>
    <lineage>
        <taxon>Bacteria</taxon>
        <taxon>Bacillati</taxon>
        <taxon>Cyanobacteriota</taxon>
        <taxon>Cyanophyceae</taxon>
        <taxon>Nostocales</taxon>
        <taxon>Aphanizomenonaceae</taxon>
        <taxon>Cylindrospermopsis</taxon>
    </lineage>
</organism>
<accession>A0A1X4GJ10</accession>
<comment type="caution">
    <text evidence="1">The sequence shown here is derived from an EMBL/GenBank/DDBJ whole genome shotgun (WGS) entry which is preliminary data.</text>
</comment>
<dbReference type="AlphaFoldDB" id="A0A1X4GJ10"/>
<sequence length="71" mass="7601">MGFCTGASEKIALESRSSFLRAGLVEDGESSPYQIGEESGLNQELFVETADLGNADIIVMNAKFEPEQVAC</sequence>
<dbReference type="Proteomes" id="UP000192997">
    <property type="component" value="Unassembled WGS sequence"/>
</dbReference>